<evidence type="ECO:0000256" key="3">
    <source>
        <dbReference type="ARBA" id="ARBA00022989"/>
    </source>
</evidence>
<dbReference type="GO" id="GO:0016020">
    <property type="term" value="C:membrane"/>
    <property type="evidence" value="ECO:0007669"/>
    <property type="project" value="UniProtKB-SubCell"/>
</dbReference>
<feature type="transmembrane region" description="Helical" evidence="5">
    <location>
        <begin position="30"/>
        <end position="53"/>
    </location>
</feature>
<feature type="transmembrane region" description="Helical" evidence="5">
    <location>
        <begin position="139"/>
        <end position="161"/>
    </location>
</feature>
<evidence type="ECO:0000313" key="8">
    <source>
        <dbReference type="Proteomes" id="UP001596328"/>
    </source>
</evidence>
<comment type="caution">
    <text evidence="7">The sequence shown here is derived from an EMBL/GenBank/DDBJ whole genome shotgun (WGS) entry which is preliminary data.</text>
</comment>
<feature type="transmembrane region" description="Helical" evidence="5">
    <location>
        <begin position="104"/>
        <end position="133"/>
    </location>
</feature>
<feature type="transmembrane region" description="Helical" evidence="5">
    <location>
        <begin position="59"/>
        <end position="83"/>
    </location>
</feature>
<dbReference type="PANTHER" id="PTHR43229:SF2">
    <property type="entry name" value="NODULATION PROTEIN J"/>
    <property type="match status" value="1"/>
</dbReference>
<evidence type="ECO:0000256" key="1">
    <source>
        <dbReference type="ARBA" id="ARBA00004141"/>
    </source>
</evidence>
<dbReference type="AlphaFoldDB" id="A0ABD5RXB6"/>
<evidence type="ECO:0000313" key="7">
    <source>
        <dbReference type="EMBL" id="MFC6723935.1"/>
    </source>
</evidence>
<dbReference type="PIRSF" id="PIRSF006648">
    <property type="entry name" value="DrrB"/>
    <property type="match status" value="1"/>
</dbReference>
<dbReference type="InterPro" id="IPR013525">
    <property type="entry name" value="ABC2_TM"/>
</dbReference>
<feature type="domain" description="ABC transmembrane type-2" evidence="6">
    <location>
        <begin position="28"/>
        <end position="255"/>
    </location>
</feature>
<dbReference type="InterPro" id="IPR047817">
    <property type="entry name" value="ABC2_TM_bact-type"/>
</dbReference>
<dbReference type="InterPro" id="IPR000412">
    <property type="entry name" value="ABC_2_transport"/>
</dbReference>
<proteinExistence type="predicted"/>
<accession>A0ABD5RXB6</accession>
<evidence type="ECO:0000256" key="5">
    <source>
        <dbReference type="SAM" id="Phobius"/>
    </source>
</evidence>
<feature type="non-terminal residue" evidence="7">
    <location>
        <position position="1"/>
    </location>
</feature>
<keyword evidence="3 5" id="KW-1133">Transmembrane helix</keyword>
<name>A0ABD5RXB6_9EURY</name>
<comment type="subcellular location">
    <subcellularLocation>
        <location evidence="1">Membrane</location>
        <topology evidence="1">Multi-pass membrane protein</topology>
    </subcellularLocation>
</comment>
<organism evidence="7 8">
    <name type="scientific">Halobium palmae</name>
    <dbReference type="NCBI Taxonomy" id="1776492"/>
    <lineage>
        <taxon>Archaea</taxon>
        <taxon>Methanobacteriati</taxon>
        <taxon>Methanobacteriota</taxon>
        <taxon>Stenosarchaea group</taxon>
        <taxon>Halobacteria</taxon>
        <taxon>Halobacteriales</taxon>
        <taxon>Haloferacaceae</taxon>
        <taxon>Halobium</taxon>
    </lineage>
</organism>
<sequence length="256" mass="27610">ERPPRPGPVGASLTLGWRALLKIKHVPFQLFDVTAFPLMNTLLFTFLFGGALAGSPQAYVQFLLPGILVQAILFVTVYTGVGLNTDIDEGLFDRFRSLPIWQPAPLVGALLGDVLRYSIAAMMVVGFGVVLGFRPEAGIGGVLLALALVLVFAFSLSWIWIAVGLLVDTPESVMTTSFLLLFPVTFVSNVFVDPATMPPWLRTIVGVNPVTHLVDAARGLMHGTAALGDVTWVLVASAVVVTVFAPLSLHLYRRER</sequence>
<evidence type="ECO:0000259" key="6">
    <source>
        <dbReference type="PROSITE" id="PS51012"/>
    </source>
</evidence>
<keyword evidence="2 5" id="KW-0812">Transmembrane</keyword>
<dbReference type="PROSITE" id="PS51012">
    <property type="entry name" value="ABC_TM2"/>
    <property type="match status" value="1"/>
</dbReference>
<evidence type="ECO:0000256" key="2">
    <source>
        <dbReference type="ARBA" id="ARBA00022692"/>
    </source>
</evidence>
<dbReference type="InterPro" id="IPR051784">
    <property type="entry name" value="Nod_factor_ABC_transporter"/>
</dbReference>
<keyword evidence="8" id="KW-1185">Reference proteome</keyword>
<dbReference type="EMBL" id="JBHSWU010000071">
    <property type="protein sequence ID" value="MFC6723935.1"/>
    <property type="molecule type" value="Genomic_DNA"/>
</dbReference>
<reference evidence="7 8" key="1">
    <citation type="journal article" date="2019" name="Int. J. Syst. Evol. Microbiol.">
        <title>The Global Catalogue of Microorganisms (GCM) 10K type strain sequencing project: providing services to taxonomists for standard genome sequencing and annotation.</title>
        <authorList>
            <consortium name="The Broad Institute Genomics Platform"/>
            <consortium name="The Broad Institute Genome Sequencing Center for Infectious Disease"/>
            <person name="Wu L."/>
            <person name="Ma J."/>
        </authorList>
    </citation>
    <scope>NUCLEOTIDE SEQUENCE [LARGE SCALE GENOMIC DNA]</scope>
    <source>
        <strain evidence="7 8">NBRC 111368</strain>
    </source>
</reference>
<feature type="transmembrane region" description="Helical" evidence="5">
    <location>
        <begin position="230"/>
        <end position="252"/>
    </location>
</feature>
<dbReference type="PANTHER" id="PTHR43229">
    <property type="entry name" value="NODULATION PROTEIN J"/>
    <property type="match status" value="1"/>
</dbReference>
<dbReference type="Pfam" id="PF01061">
    <property type="entry name" value="ABC2_membrane"/>
    <property type="match status" value="1"/>
</dbReference>
<dbReference type="Proteomes" id="UP001596328">
    <property type="component" value="Unassembled WGS sequence"/>
</dbReference>
<protein>
    <submittedName>
        <fullName evidence="7">ABC transporter permease</fullName>
    </submittedName>
</protein>
<gene>
    <name evidence="7" type="ORF">ACFQE1_06015</name>
</gene>
<evidence type="ECO:0000256" key="4">
    <source>
        <dbReference type="ARBA" id="ARBA00023136"/>
    </source>
</evidence>
<keyword evidence="4 5" id="KW-0472">Membrane</keyword>